<evidence type="ECO:0000256" key="1">
    <source>
        <dbReference type="ARBA" id="ARBA00001974"/>
    </source>
</evidence>
<dbReference type="Proteomes" id="UP000286246">
    <property type="component" value="Unassembled WGS sequence"/>
</dbReference>
<dbReference type="InterPro" id="IPR029039">
    <property type="entry name" value="Flavoprotein-like_sf"/>
</dbReference>
<comment type="similarity">
    <text evidence="4">Belongs to the oxidoreductase MdaB family.</text>
</comment>
<keyword evidence="3" id="KW-0274">FAD</keyword>
<evidence type="ECO:0000313" key="7">
    <source>
        <dbReference type="Proteomes" id="UP000286246"/>
    </source>
</evidence>
<dbReference type="PANTHER" id="PTHR46305">
    <property type="match status" value="1"/>
</dbReference>
<evidence type="ECO:0000259" key="5">
    <source>
        <dbReference type="Pfam" id="PF02525"/>
    </source>
</evidence>
<gene>
    <name evidence="6" type="ORF">DFQ12_5499</name>
</gene>
<proteinExistence type="inferred from homology"/>
<keyword evidence="7" id="KW-1185">Reference proteome</keyword>
<protein>
    <submittedName>
        <fullName evidence="6">Modulator of drug activity B</fullName>
    </submittedName>
</protein>
<dbReference type="EMBL" id="RAPY01000008">
    <property type="protein sequence ID" value="RKE42584.1"/>
    <property type="molecule type" value="Genomic_DNA"/>
</dbReference>
<keyword evidence="2" id="KW-0285">Flavoprotein</keyword>
<organism evidence="6 7">
    <name type="scientific">Sphingobacterium detergens</name>
    <dbReference type="NCBI Taxonomy" id="1145106"/>
    <lineage>
        <taxon>Bacteria</taxon>
        <taxon>Pseudomonadati</taxon>
        <taxon>Bacteroidota</taxon>
        <taxon>Sphingobacteriia</taxon>
        <taxon>Sphingobacteriales</taxon>
        <taxon>Sphingobacteriaceae</taxon>
        <taxon>Sphingobacterium</taxon>
    </lineage>
</organism>
<dbReference type="InterPro" id="IPR003680">
    <property type="entry name" value="Flavodoxin_fold"/>
</dbReference>
<sequence>MEMREQKTALLINAHLTYPNRSEGKLNASFQEVARDFFLAQGYEVLETKIENGYDSEQEVAKHLAADIIILQTPINWFGAPWIYKKYTDELFEAGYVKREFLDGDGRSRQDMSRQYGSGGKLLSKKFMVSATWNAPEAAFGNDSQKLMQGKTTADLLLNITSNYAFCGSTILPGFNSFDVVKNGTPKEDLESYRAHLEAINIS</sequence>
<comment type="caution">
    <text evidence="6">The sequence shown here is derived from an EMBL/GenBank/DDBJ whole genome shotgun (WGS) entry which is preliminary data.</text>
</comment>
<evidence type="ECO:0000256" key="2">
    <source>
        <dbReference type="ARBA" id="ARBA00022630"/>
    </source>
</evidence>
<accession>A0A420ADJ1</accession>
<dbReference type="AlphaFoldDB" id="A0A420ADJ1"/>
<evidence type="ECO:0000256" key="4">
    <source>
        <dbReference type="ARBA" id="ARBA00037981"/>
    </source>
</evidence>
<dbReference type="Gene3D" id="3.40.50.360">
    <property type="match status" value="1"/>
</dbReference>
<dbReference type="Pfam" id="PF02525">
    <property type="entry name" value="Flavodoxin_2"/>
    <property type="match status" value="1"/>
</dbReference>
<dbReference type="PANTHER" id="PTHR46305:SF3">
    <property type="entry name" value="NADPH:QUINONE OXIDOREDUCTASE MDAB"/>
    <property type="match status" value="1"/>
</dbReference>
<reference evidence="6 7" key="1">
    <citation type="submission" date="2018-09" db="EMBL/GenBank/DDBJ databases">
        <title>Genomic Encyclopedia of Type Strains, Phase III (KMG-III): the genomes of soil and plant-associated and newly described type strains.</title>
        <authorList>
            <person name="Whitman W."/>
        </authorList>
    </citation>
    <scope>NUCLEOTIDE SEQUENCE [LARGE SCALE GENOMIC DNA]</scope>
    <source>
        <strain evidence="6 7">CECT 7938</strain>
    </source>
</reference>
<evidence type="ECO:0000313" key="6">
    <source>
        <dbReference type="EMBL" id="RKE42584.1"/>
    </source>
</evidence>
<evidence type="ECO:0000256" key="3">
    <source>
        <dbReference type="ARBA" id="ARBA00022827"/>
    </source>
</evidence>
<name>A0A420ADJ1_SPHD1</name>
<dbReference type="InterPro" id="IPR052397">
    <property type="entry name" value="NADPH-QR_MdaB"/>
</dbReference>
<feature type="domain" description="Flavodoxin-like fold" evidence="5">
    <location>
        <begin position="8"/>
        <end position="198"/>
    </location>
</feature>
<comment type="cofactor">
    <cofactor evidence="1">
        <name>FAD</name>
        <dbReference type="ChEBI" id="CHEBI:57692"/>
    </cofactor>
</comment>
<dbReference type="SUPFAM" id="SSF52218">
    <property type="entry name" value="Flavoproteins"/>
    <property type="match status" value="1"/>
</dbReference>